<dbReference type="SUPFAM" id="SSF47616">
    <property type="entry name" value="GST C-terminal domain-like"/>
    <property type="match status" value="1"/>
</dbReference>
<dbReference type="Pfam" id="PF13409">
    <property type="entry name" value="GST_N_2"/>
    <property type="match status" value="1"/>
</dbReference>
<evidence type="ECO:0000256" key="2">
    <source>
        <dbReference type="ARBA" id="ARBA00022679"/>
    </source>
</evidence>
<evidence type="ECO:0000259" key="5">
    <source>
        <dbReference type="PROSITE" id="PS50405"/>
    </source>
</evidence>
<reference evidence="6" key="2">
    <citation type="submission" date="2020-09" db="EMBL/GenBank/DDBJ databases">
        <authorList>
            <person name="Sun Q."/>
            <person name="Ohkuma M."/>
        </authorList>
    </citation>
    <scope>NUCLEOTIDE SEQUENCE</scope>
    <source>
        <strain evidence="6">JCM 13306</strain>
    </source>
</reference>
<dbReference type="PROSITE" id="PS50405">
    <property type="entry name" value="GST_CTER"/>
    <property type="match status" value="1"/>
</dbReference>
<organism evidence="6 7">
    <name type="scientific">Xanthomonas boreopolis</name>
    <dbReference type="NCBI Taxonomy" id="86183"/>
    <lineage>
        <taxon>Bacteria</taxon>
        <taxon>Pseudomonadati</taxon>
        <taxon>Pseudomonadota</taxon>
        <taxon>Gammaproteobacteria</taxon>
        <taxon>Lysobacterales</taxon>
        <taxon>Lysobacteraceae</taxon>
        <taxon>Xanthomonas</taxon>
    </lineage>
</organism>
<dbReference type="SFLD" id="SFLDG00358">
    <property type="entry name" value="Main_(cytGST)"/>
    <property type="match status" value="1"/>
</dbReference>
<dbReference type="EC" id="2.5.1.18" evidence="1"/>
<dbReference type="RefSeq" id="WP_434029027.1">
    <property type="nucleotide sequence ID" value="NZ_BNBA01000010.1"/>
</dbReference>
<dbReference type="GO" id="GO:0005737">
    <property type="term" value="C:cytoplasm"/>
    <property type="evidence" value="ECO:0007669"/>
    <property type="project" value="UniProtKB-ARBA"/>
</dbReference>
<dbReference type="Gene3D" id="3.40.30.10">
    <property type="entry name" value="Glutaredoxin"/>
    <property type="match status" value="1"/>
</dbReference>
<feature type="domain" description="GST C-terminal" evidence="5">
    <location>
        <begin position="87"/>
        <end position="210"/>
    </location>
</feature>
<proteinExistence type="predicted"/>
<comment type="catalytic activity">
    <reaction evidence="3">
        <text>RX + glutathione = an S-substituted glutathione + a halide anion + H(+)</text>
        <dbReference type="Rhea" id="RHEA:16437"/>
        <dbReference type="ChEBI" id="CHEBI:15378"/>
        <dbReference type="ChEBI" id="CHEBI:16042"/>
        <dbReference type="ChEBI" id="CHEBI:17792"/>
        <dbReference type="ChEBI" id="CHEBI:57925"/>
        <dbReference type="ChEBI" id="CHEBI:90779"/>
        <dbReference type="EC" id="2.5.1.18"/>
    </reaction>
</comment>
<dbReference type="InterPro" id="IPR010987">
    <property type="entry name" value="Glutathione-S-Trfase_C-like"/>
</dbReference>
<dbReference type="InterPro" id="IPR036282">
    <property type="entry name" value="Glutathione-S-Trfase_C_sf"/>
</dbReference>
<dbReference type="SUPFAM" id="SSF52833">
    <property type="entry name" value="Thioredoxin-like"/>
    <property type="match status" value="1"/>
</dbReference>
<dbReference type="FunFam" id="3.40.30.10:FF:000156">
    <property type="entry name" value="Glutathione S-transferase 1"/>
    <property type="match status" value="1"/>
</dbReference>
<dbReference type="GO" id="GO:0004364">
    <property type="term" value="F:glutathione transferase activity"/>
    <property type="evidence" value="ECO:0007669"/>
    <property type="project" value="UniProtKB-EC"/>
</dbReference>
<dbReference type="PROSITE" id="PS50404">
    <property type="entry name" value="GST_NTER"/>
    <property type="match status" value="1"/>
</dbReference>
<dbReference type="InterPro" id="IPR004045">
    <property type="entry name" value="Glutathione_S-Trfase_N"/>
</dbReference>
<keyword evidence="7" id="KW-1185">Reference proteome</keyword>
<dbReference type="SFLD" id="SFLDS00019">
    <property type="entry name" value="Glutathione_Transferase_(cytos"/>
    <property type="match status" value="1"/>
</dbReference>
<dbReference type="InterPro" id="IPR040079">
    <property type="entry name" value="Glutathione_S-Trfase"/>
</dbReference>
<comment type="caution">
    <text evidence="6">The sequence shown here is derived from an EMBL/GenBank/DDBJ whole genome shotgun (WGS) entry which is preliminary data.</text>
</comment>
<keyword evidence="2" id="KW-0808">Transferase</keyword>
<dbReference type="PANTHER" id="PTHR44051">
    <property type="entry name" value="GLUTATHIONE S-TRANSFERASE-RELATED"/>
    <property type="match status" value="1"/>
</dbReference>
<evidence type="ECO:0000313" key="6">
    <source>
        <dbReference type="EMBL" id="GHH52323.1"/>
    </source>
</evidence>
<dbReference type="CDD" id="cd03046">
    <property type="entry name" value="GST_N_GTT1_like"/>
    <property type="match status" value="1"/>
</dbReference>
<dbReference type="AlphaFoldDB" id="A0A919F790"/>
<feature type="domain" description="GST N-terminal" evidence="4">
    <location>
        <begin position="1"/>
        <end position="81"/>
    </location>
</feature>
<dbReference type="EMBL" id="BNBA01000010">
    <property type="protein sequence ID" value="GHH52323.1"/>
    <property type="molecule type" value="Genomic_DNA"/>
</dbReference>
<dbReference type="GO" id="GO:0004601">
    <property type="term" value="F:peroxidase activity"/>
    <property type="evidence" value="ECO:0007669"/>
    <property type="project" value="UniProtKB-ARBA"/>
</dbReference>
<dbReference type="Gene3D" id="1.20.1050.10">
    <property type="match status" value="1"/>
</dbReference>
<accession>A0A919F790</accession>
<reference evidence="6" key="1">
    <citation type="journal article" date="2014" name="Int. J. Syst. Evol. Microbiol.">
        <title>Complete genome sequence of Corynebacterium casei LMG S-19264T (=DSM 44701T), isolated from a smear-ripened cheese.</title>
        <authorList>
            <consortium name="US DOE Joint Genome Institute (JGI-PGF)"/>
            <person name="Walter F."/>
            <person name="Albersmeier A."/>
            <person name="Kalinowski J."/>
            <person name="Ruckert C."/>
        </authorList>
    </citation>
    <scope>NUCLEOTIDE SEQUENCE</scope>
    <source>
        <strain evidence="6">JCM 13306</strain>
    </source>
</reference>
<dbReference type="SFLD" id="SFLDG01150">
    <property type="entry name" value="Main.1:_Beta-like"/>
    <property type="match status" value="1"/>
</dbReference>
<dbReference type="PANTHER" id="PTHR44051:SF9">
    <property type="entry name" value="GLUTATHIONE S-TRANSFERASE 1"/>
    <property type="match status" value="1"/>
</dbReference>
<evidence type="ECO:0000256" key="3">
    <source>
        <dbReference type="ARBA" id="ARBA00047960"/>
    </source>
</evidence>
<sequence length="213" mass="23488">MLRIHHLGRSQSERIVWLCEELAIPYELARYARDPATRMAPPELKAVHPLGTAPVVEVDGLMLAESGAIVDYLLDRFGEGRLRHGPGHSGYAAYLYWFHFANGTLQPAMLRALTVGRCGLAPEHPVPAAVQSRLHGILAHVDARLAHSDHLAGEDFTAADVMSVFPLSTMRLFMPVDLGPYPGIRAYLARIGARPAYRRAMRKGDPDLVPLLE</sequence>
<dbReference type="Pfam" id="PF13410">
    <property type="entry name" value="GST_C_2"/>
    <property type="match status" value="1"/>
</dbReference>
<gene>
    <name evidence="6" type="ORF">GCM10009090_15780</name>
</gene>
<evidence type="ECO:0000259" key="4">
    <source>
        <dbReference type="PROSITE" id="PS50404"/>
    </source>
</evidence>
<dbReference type="InterPro" id="IPR036249">
    <property type="entry name" value="Thioredoxin-like_sf"/>
</dbReference>
<name>A0A919F790_9XANT</name>
<protein>
    <recommendedName>
        <fullName evidence="1">glutathione transferase</fullName>
        <ecNumber evidence="1">2.5.1.18</ecNumber>
    </recommendedName>
</protein>
<evidence type="ECO:0000256" key="1">
    <source>
        <dbReference type="ARBA" id="ARBA00012452"/>
    </source>
</evidence>
<evidence type="ECO:0000313" key="7">
    <source>
        <dbReference type="Proteomes" id="UP000623958"/>
    </source>
</evidence>
<dbReference type="Proteomes" id="UP000623958">
    <property type="component" value="Unassembled WGS sequence"/>
</dbReference>